<sequence length="714" mass="77749">MPFSRQYGSFRMSTTTGNSSTGGGATCSPTNGNHRIGQASTRNSSVTESASAASRLQMAPLGYRAGNLARNASNNWISNISSGSTTSTTTFAAIRQQKISSQQEHAGRPGTTTVGKPSTDRCAVHRGAGGAASSIKKQGEPIGDSPLLQSPCIIARSARIVEPNAWNRRLTTSSFCTVSGSTTQPTGNRFLQVPLPCRKSPASSGTSVESIVPKYTPRTVAPANGSIAESSTTTAQKRTYNAHKPQLRVVSSRVHTNTTGRVGGGGATVAKKASTTAHEAEREVAKVLHHHNMRVIDLLNNNHLHGRAGGRTVKENNENHQPVPVSVNGGHKQPQPATPGNKKGTAIPQRLPLADREHPTDRTNKRLLAGECFSNKFPNGLPFEQEFYYRRQGTESAQPLSDQEVEVDDKKEGDKEHENVERPNGHLIADAYERLLKTKKHALLPKRHETAVMLAGRRVAMTNQQVHRSRSVSSSSPTPHSPTEADRRSVSTIEREHDLEDALYVDFTKVHDPHAIEQQQKGEEGVGGPQTSVVEYRNINHSSYYYKFESISSHQKHRKSMQGQDDGTHETRSRFQRSRLGLNRTGTGKPDGNGNGGHEYYDDDEEQLCDYDQGEEDEDVEEESERSTVYVAVATWVPKCNRLPNETSENNNSICLTLAATNGNSGEDIEHQHQQQQPTRIAVTAAKSTFAAAAVPPPSRKGLPVPAPTRYGQL</sequence>
<dbReference type="VEuPathDB" id="VectorBase:AEPI010216"/>
<proteinExistence type="predicted"/>
<evidence type="ECO:0000256" key="1">
    <source>
        <dbReference type="SAM" id="MobiDB-lite"/>
    </source>
</evidence>
<name>A0A182PTD0_9DIPT</name>
<feature type="region of interest" description="Disordered" evidence="1">
    <location>
        <begin position="306"/>
        <end position="362"/>
    </location>
</feature>
<dbReference type="STRING" id="199890.A0A182PTD0"/>
<feature type="compositionally biased region" description="Polar residues" evidence="1">
    <location>
        <begin position="97"/>
        <end position="116"/>
    </location>
</feature>
<reference evidence="2" key="2">
    <citation type="submission" date="2020-05" db="UniProtKB">
        <authorList>
            <consortium name="EnsemblMetazoa"/>
        </authorList>
    </citation>
    <scope>IDENTIFICATION</scope>
    <source>
        <strain evidence="2">Epiroticus2</strain>
    </source>
</reference>
<dbReference type="EnsemblMetazoa" id="AEPI010216-RA">
    <property type="protein sequence ID" value="AEPI010216-PA"/>
    <property type="gene ID" value="AEPI010216"/>
</dbReference>
<reference evidence="3" key="1">
    <citation type="submission" date="2013-03" db="EMBL/GenBank/DDBJ databases">
        <title>The Genome Sequence of Anopheles epiroticus epiroticus2.</title>
        <authorList>
            <consortium name="The Broad Institute Genomics Platform"/>
            <person name="Neafsey D.E."/>
            <person name="Howell P."/>
            <person name="Walker B."/>
            <person name="Young S.K."/>
            <person name="Zeng Q."/>
            <person name="Gargeya S."/>
            <person name="Fitzgerald M."/>
            <person name="Haas B."/>
            <person name="Abouelleil A."/>
            <person name="Allen A.W."/>
            <person name="Alvarado L."/>
            <person name="Arachchi H.M."/>
            <person name="Berlin A.M."/>
            <person name="Chapman S.B."/>
            <person name="Gainer-Dewar J."/>
            <person name="Goldberg J."/>
            <person name="Griggs A."/>
            <person name="Gujja S."/>
            <person name="Hansen M."/>
            <person name="Howarth C."/>
            <person name="Imamovic A."/>
            <person name="Ireland A."/>
            <person name="Larimer J."/>
            <person name="McCowan C."/>
            <person name="Murphy C."/>
            <person name="Pearson M."/>
            <person name="Poon T.W."/>
            <person name="Priest M."/>
            <person name="Roberts A."/>
            <person name="Saif S."/>
            <person name="Shea T."/>
            <person name="Sisk P."/>
            <person name="Sykes S."/>
            <person name="Wortman J."/>
            <person name="Nusbaum C."/>
            <person name="Birren B."/>
        </authorList>
    </citation>
    <scope>NUCLEOTIDE SEQUENCE [LARGE SCALE GENOMIC DNA]</scope>
    <source>
        <strain evidence="3">Epiroticus2</strain>
    </source>
</reference>
<feature type="compositionally biased region" description="Basic and acidic residues" evidence="1">
    <location>
        <begin position="408"/>
        <end position="420"/>
    </location>
</feature>
<feature type="region of interest" description="Disordered" evidence="1">
    <location>
        <begin position="1"/>
        <end position="50"/>
    </location>
</feature>
<feature type="region of interest" description="Disordered" evidence="1">
    <location>
        <begin position="555"/>
        <end position="603"/>
    </location>
</feature>
<keyword evidence="3" id="KW-1185">Reference proteome</keyword>
<feature type="region of interest" description="Disordered" evidence="1">
    <location>
        <begin position="462"/>
        <end position="492"/>
    </location>
</feature>
<accession>A0A182PTD0</accession>
<protein>
    <submittedName>
        <fullName evidence="2">Uncharacterized protein</fullName>
    </submittedName>
</protein>
<feature type="compositionally biased region" description="Basic and acidic residues" evidence="1">
    <location>
        <begin position="353"/>
        <end position="362"/>
    </location>
</feature>
<organism evidence="2 3">
    <name type="scientific">Anopheles epiroticus</name>
    <dbReference type="NCBI Taxonomy" id="199890"/>
    <lineage>
        <taxon>Eukaryota</taxon>
        <taxon>Metazoa</taxon>
        <taxon>Ecdysozoa</taxon>
        <taxon>Arthropoda</taxon>
        <taxon>Hexapoda</taxon>
        <taxon>Insecta</taxon>
        <taxon>Pterygota</taxon>
        <taxon>Neoptera</taxon>
        <taxon>Endopterygota</taxon>
        <taxon>Diptera</taxon>
        <taxon>Nematocera</taxon>
        <taxon>Culicoidea</taxon>
        <taxon>Culicidae</taxon>
        <taxon>Anophelinae</taxon>
        <taxon>Anopheles</taxon>
    </lineage>
</organism>
<evidence type="ECO:0000313" key="3">
    <source>
        <dbReference type="Proteomes" id="UP000075885"/>
    </source>
</evidence>
<feature type="compositionally biased region" description="Polar residues" evidence="1">
    <location>
        <begin position="179"/>
        <end position="189"/>
    </location>
</feature>
<feature type="region of interest" description="Disordered" evidence="1">
    <location>
        <begin position="97"/>
        <end position="143"/>
    </location>
</feature>
<feature type="compositionally biased region" description="Low complexity" evidence="1">
    <location>
        <begin position="471"/>
        <end position="482"/>
    </location>
</feature>
<feature type="compositionally biased region" description="Basic and acidic residues" evidence="1">
    <location>
        <begin position="483"/>
        <end position="492"/>
    </location>
</feature>
<feature type="region of interest" description="Disordered" evidence="1">
    <location>
        <begin position="692"/>
        <end position="714"/>
    </location>
</feature>
<feature type="region of interest" description="Disordered" evidence="1">
    <location>
        <begin position="393"/>
        <end position="420"/>
    </location>
</feature>
<feature type="region of interest" description="Disordered" evidence="1">
    <location>
        <begin position="179"/>
        <end position="209"/>
    </location>
</feature>
<dbReference type="AlphaFoldDB" id="A0A182PTD0"/>
<dbReference type="Proteomes" id="UP000075885">
    <property type="component" value="Unassembled WGS sequence"/>
</dbReference>
<evidence type="ECO:0000313" key="2">
    <source>
        <dbReference type="EnsemblMetazoa" id="AEPI010216-PA"/>
    </source>
</evidence>
<feature type="compositionally biased region" description="Polar residues" evidence="1">
    <location>
        <begin position="29"/>
        <end position="50"/>
    </location>
</feature>